<organism evidence="1 2">
    <name type="scientific">Leucogyrophana mollusca</name>
    <dbReference type="NCBI Taxonomy" id="85980"/>
    <lineage>
        <taxon>Eukaryota</taxon>
        <taxon>Fungi</taxon>
        <taxon>Dikarya</taxon>
        <taxon>Basidiomycota</taxon>
        <taxon>Agaricomycotina</taxon>
        <taxon>Agaricomycetes</taxon>
        <taxon>Agaricomycetidae</taxon>
        <taxon>Boletales</taxon>
        <taxon>Boletales incertae sedis</taxon>
        <taxon>Leucogyrophana</taxon>
    </lineage>
</organism>
<proteinExistence type="predicted"/>
<accession>A0ACB8AW69</accession>
<sequence>MSAVSVEGVLRAFAHYNISVSSFIISLLETPAYQSLLSVIDLTSNIEHILAAFVSNSRAYRSTLRCASNLIKRTYARSISELARRENGWHFSALRASAKQLEAFRLEEMAQDMERLAPELWELLDTMLSADHKESSGPRNVRPHRNSMPTEEEDYWNRVDEVELGDAEVQGDEEPRDRKCEREERRKALKKVIIISILMQSTNQKCNAFESVMGIFLHSCNTPERVIHALARMGISVSVSAIHDAIRSLSRETYRTLRDMGQTLLVGYAYDNFDIDFKTRTPTIEKAMDTLTHMTSGDLIRLDHGVTLDDLRCSQYLWERSHLNPAIPAYRLPTLRTCVDLLDLHPEGDHPSGLTRRQRWNAYKFLADLVKYGPPYFAQFKNYLGRPESVEQIPVKKMQHAPARAMDINQSKVSGNIKAIANLLQQGGVGDPTEKIVTGSELTADVVDIQDYVVLFHGDLGTAERVQSVLERRSIEATPWRRYQFVVFVMGLFHLKMACADAIWRIFIEPKASRDDTTSLMHFIALHRPRETGKIGSDPGFRRMHEVIGHTGIALRLDAWRAEAYKTNSTWTSLEAFAGSEPSITQLREMANALAMAYVAGGEDVYEARCKPLALRDQRRENILLMQQYFLLYEELSWSMNEGDIGRVETLFPPWIYLF</sequence>
<dbReference type="Proteomes" id="UP000790709">
    <property type="component" value="Unassembled WGS sequence"/>
</dbReference>
<evidence type="ECO:0000313" key="2">
    <source>
        <dbReference type="Proteomes" id="UP000790709"/>
    </source>
</evidence>
<keyword evidence="2" id="KW-1185">Reference proteome</keyword>
<reference evidence="1" key="1">
    <citation type="journal article" date="2021" name="New Phytol.">
        <title>Evolutionary innovations through gain and loss of genes in the ectomycorrhizal Boletales.</title>
        <authorList>
            <person name="Wu G."/>
            <person name="Miyauchi S."/>
            <person name="Morin E."/>
            <person name="Kuo A."/>
            <person name="Drula E."/>
            <person name="Varga T."/>
            <person name="Kohler A."/>
            <person name="Feng B."/>
            <person name="Cao Y."/>
            <person name="Lipzen A."/>
            <person name="Daum C."/>
            <person name="Hundley H."/>
            <person name="Pangilinan J."/>
            <person name="Johnson J."/>
            <person name="Barry K."/>
            <person name="LaButti K."/>
            <person name="Ng V."/>
            <person name="Ahrendt S."/>
            <person name="Min B."/>
            <person name="Choi I.G."/>
            <person name="Park H."/>
            <person name="Plett J.M."/>
            <person name="Magnuson J."/>
            <person name="Spatafora J.W."/>
            <person name="Nagy L.G."/>
            <person name="Henrissat B."/>
            <person name="Grigoriev I.V."/>
            <person name="Yang Z.L."/>
            <person name="Xu J."/>
            <person name="Martin F.M."/>
        </authorList>
    </citation>
    <scope>NUCLEOTIDE SEQUENCE</scope>
    <source>
        <strain evidence="1">KUC20120723A-06</strain>
    </source>
</reference>
<gene>
    <name evidence="1" type="ORF">BV22DRAFT_1108559</name>
</gene>
<comment type="caution">
    <text evidence="1">The sequence shown here is derived from an EMBL/GenBank/DDBJ whole genome shotgun (WGS) entry which is preliminary data.</text>
</comment>
<evidence type="ECO:0000313" key="1">
    <source>
        <dbReference type="EMBL" id="KAH7917504.1"/>
    </source>
</evidence>
<protein>
    <submittedName>
        <fullName evidence="1">Uncharacterized protein</fullName>
    </submittedName>
</protein>
<name>A0ACB8AW69_9AGAM</name>
<dbReference type="EMBL" id="MU267038">
    <property type="protein sequence ID" value="KAH7917504.1"/>
    <property type="molecule type" value="Genomic_DNA"/>
</dbReference>